<evidence type="ECO:0000313" key="10">
    <source>
        <dbReference type="EMBL" id="GAA3636120.1"/>
    </source>
</evidence>
<dbReference type="SUPFAM" id="SSF161098">
    <property type="entry name" value="MetI-like"/>
    <property type="match status" value="1"/>
</dbReference>
<evidence type="ECO:0000256" key="3">
    <source>
        <dbReference type="ARBA" id="ARBA00022475"/>
    </source>
</evidence>
<keyword evidence="4 7" id="KW-0812">Transmembrane</keyword>
<feature type="domain" description="ABC transmembrane type-1" evidence="9">
    <location>
        <begin position="108"/>
        <end position="320"/>
    </location>
</feature>
<dbReference type="InterPro" id="IPR051393">
    <property type="entry name" value="ABC_transporter_permease"/>
</dbReference>
<evidence type="ECO:0000256" key="4">
    <source>
        <dbReference type="ARBA" id="ARBA00022692"/>
    </source>
</evidence>
<feature type="transmembrane region" description="Helical" evidence="7">
    <location>
        <begin position="52"/>
        <end position="78"/>
    </location>
</feature>
<dbReference type="Proteomes" id="UP001501490">
    <property type="component" value="Unassembled WGS sequence"/>
</dbReference>
<evidence type="ECO:0000256" key="7">
    <source>
        <dbReference type="RuleBase" id="RU363032"/>
    </source>
</evidence>
<keyword evidence="6 7" id="KW-0472">Membrane</keyword>
<proteinExistence type="inferred from homology"/>
<dbReference type="PROSITE" id="PS50928">
    <property type="entry name" value="ABC_TM1"/>
    <property type="match status" value="1"/>
</dbReference>
<feature type="compositionally biased region" description="Basic residues" evidence="8">
    <location>
        <begin position="24"/>
        <end position="36"/>
    </location>
</feature>
<dbReference type="InterPro" id="IPR000515">
    <property type="entry name" value="MetI-like"/>
</dbReference>
<dbReference type="EMBL" id="BAABAB010000040">
    <property type="protein sequence ID" value="GAA3636120.1"/>
    <property type="molecule type" value="Genomic_DNA"/>
</dbReference>
<comment type="caution">
    <text evidence="10">The sequence shown here is derived from an EMBL/GenBank/DDBJ whole genome shotgun (WGS) entry which is preliminary data.</text>
</comment>
<feature type="transmembrane region" description="Helical" evidence="7">
    <location>
        <begin position="239"/>
        <end position="260"/>
    </location>
</feature>
<organism evidence="10 11">
    <name type="scientific">Microlunatus ginsengisoli</name>
    <dbReference type="NCBI Taxonomy" id="363863"/>
    <lineage>
        <taxon>Bacteria</taxon>
        <taxon>Bacillati</taxon>
        <taxon>Actinomycetota</taxon>
        <taxon>Actinomycetes</taxon>
        <taxon>Propionibacteriales</taxon>
        <taxon>Propionibacteriaceae</taxon>
        <taxon>Microlunatus</taxon>
    </lineage>
</organism>
<sequence length="329" mass="36608">MSGSTSIGQTVLARDPSGIPPVRAGRKKNQVVKTPHRPGWNNTRRQQTGNAWAFLSVPVLLFVTFLLLPIVLALVISFTDYSVVGDFDWVGIANYVRIINDPIFWIALRNTIYYTILFVPLSVVVALSTAILLNRSSKTVRIFRTLFYIPVVSSTVATAAIWFWLLNPQYGLFNIVLGWFGINGPAWLYDSQWAMIAIVLMSVWAGFGTNMLIFLAALQGVSTDLVESARLDGANRWSVFWHVTLPGISRSMFLVATLLLISAFQVFDQAYVLTKGGPGNSTLTLVYYIYDRGFGRLEMGYASALSFVLFLIILLFSLANARLTRDRAA</sequence>
<feature type="transmembrane region" description="Helical" evidence="7">
    <location>
        <begin position="196"/>
        <end position="219"/>
    </location>
</feature>
<feature type="transmembrane region" description="Helical" evidence="7">
    <location>
        <begin position="145"/>
        <end position="165"/>
    </location>
</feature>
<evidence type="ECO:0000259" key="9">
    <source>
        <dbReference type="PROSITE" id="PS50928"/>
    </source>
</evidence>
<dbReference type="PANTHER" id="PTHR30193">
    <property type="entry name" value="ABC TRANSPORTER PERMEASE PROTEIN"/>
    <property type="match status" value="1"/>
</dbReference>
<dbReference type="CDD" id="cd06261">
    <property type="entry name" value="TM_PBP2"/>
    <property type="match status" value="1"/>
</dbReference>
<dbReference type="Pfam" id="PF00528">
    <property type="entry name" value="BPD_transp_1"/>
    <property type="match status" value="1"/>
</dbReference>
<reference evidence="11" key="1">
    <citation type="journal article" date="2019" name="Int. J. Syst. Evol. Microbiol.">
        <title>The Global Catalogue of Microorganisms (GCM) 10K type strain sequencing project: providing services to taxonomists for standard genome sequencing and annotation.</title>
        <authorList>
            <consortium name="The Broad Institute Genomics Platform"/>
            <consortium name="The Broad Institute Genome Sequencing Center for Infectious Disease"/>
            <person name="Wu L."/>
            <person name="Ma J."/>
        </authorList>
    </citation>
    <scope>NUCLEOTIDE SEQUENCE [LARGE SCALE GENOMIC DNA]</scope>
    <source>
        <strain evidence="11">JCM 16929</strain>
    </source>
</reference>
<feature type="transmembrane region" description="Helical" evidence="7">
    <location>
        <begin position="112"/>
        <end position="133"/>
    </location>
</feature>
<feature type="transmembrane region" description="Helical" evidence="7">
    <location>
        <begin position="302"/>
        <end position="321"/>
    </location>
</feature>
<protein>
    <submittedName>
        <fullName evidence="10">Sugar ABC transporter permease</fullName>
    </submittedName>
</protein>
<feature type="region of interest" description="Disordered" evidence="8">
    <location>
        <begin position="1"/>
        <end position="42"/>
    </location>
</feature>
<evidence type="ECO:0000256" key="6">
    <source>
        <dbReference type="ARBA" id="ARBA00023136"/>
    </source>
</evidence>
<evidence type="ECO:0000256" key="1">
    <source>
        <dbReference type="ARBA" id="ARBA00004651"/>
    </source>
</evidence>
<dbReference type="PANTHER" id="PTHR30193:SF37">
    <property type="entry name" value="INNER MEMBRANE ABC TRANSPORTER PERMEASE PROTEIN YCJO"/>
    <property type="match status" value="1"/>
</dbReference>
<evidence type="ECO:0000256" key="5">
    <source>
        <dbReference type="ARBA" id="ARBA00022989"/>
    </source>
</evidence>
<keyword evidence="3" id="KW-1003">Cell membrane</keyword>
<comment type="similarity">
    <text evidence="7">Belongs to the binding-protein-dependent transport system permease family.</text>
</comment>
<evidence type="ECO:0000256" key="2">
    <source>
        <dbReference type="ARBA" id="ARBA00022448"/>
    </source>
</evidence>
<comment type="subcellular location">
    <subcellularLocation>
        <location evidence="1 7">Cell membrane</location>
        <topology evidence="1 7">Multi-pass membrane protein</topology>
    </subcellularLocation>
</comment>
<name>A0ABP7AN75_9ACTN</name>
<keyword evidence="2 7" id="KW-0813">Transport</keyword>
<dbReference type="RefSeq" id="WP_344808526.1">
    <property type="nucleotide sequence ID" value="NZ_BAABAB010000040.1"/>
</dbReference>
<keyword evidence="5 7" id="KW-1133">Transmembrane helix</keyword>
<evidence type="ECO:0000256" key="8">
    <source>
        <dbReference type="SAM" id="MobiDB-lite"/>
    </source>
</evidence>
<dbReference type="InterPro" id="IPR035906">
    <property type="entry name" value="MetI-like_sf"/>
</dbReference>
<keyword evidence="11" id="KW-1185">Reference proteome</keyword>
<accession>A0ABP7AN75</accession>
<evidence type="ECO:0000313" key="11">
    <source>
        <dbReference type="Proteomes" id="UP001501490"/>
    </source>
</evidence>
<gene>
    <name evidence="10" type="ORF">GCM10022236_43420</name>
</gene>
<dbReference type="Gene3D" id="1.10.3720.10">
    <property type="entry name" value="MetI-like"/>
    <property type="match status" value="1"/>
</dbReference>